<dbReference type="PROSITE" id="PS50206">
    <property type="entry name" value="RHODANESE_3"/>
    <property type="match status" value="2"/>
</dbReference>
<sequence>MTQRFSHWLTGAMSTLLTPAQLAAAMEAGEVRVLDVQYSLAGDGPTLYAVAHLPGVPHLDLDAVLAGPPGAGGRHPLPDPEVLEAGLRAVGLREGETVVVYDQQTSLASARAWWVLRWAGVADVRVLDGGLAAWRAEGLPVSTEVPEPEEGDVVVRPGSVPVLDADGAARVAREGVLLDSRAGERFRGETEPIDAVAGHVPGARNAPMGEQLAPDGRFRSADELRSYFAQLGATAGAEVGTTCGSGVTAAHTALALHLAGVDATPYIGSWSHWITDPTRPVATGSGSDRD</sequence>
<evidence type="ECO:0000256" key="1">
    <source>
        <dbReference type="ARBA" id="ARBA00022679"/>
    </source>
</evidence>
<comment type="caution">
    <text evidence="4">The sequence shown here is derived from an EMBL/GenBank/DDBJ whole genome shotgun (WGS) entry which is preliminary data.</text>
</comment>
<protein>
    <submittedName>
        <fullName evidence="4">Sulfurtransferase</fullName>
    </submittedName>
</protein>
<evidence type="ECO:0000313" key="5">
    <source>
        <dbReference type="Proteomes" id="UP000628079"/>
    </source>
</evidence>
<accession>A0A8H9FT63</accession>
<evidence type="ECO:0000259" key="3">
    <source>
        <dbReference type="PROSITE" id="PS50206"/>
    </source>
</evidence>
<dbReference type="CDD" id="cd01448">
    <property type="entry name" value="TST_Repeat_1"/>
    <property type="match status" value="1"/>
</dbReference>
<dbReference type="InterPro" id="IPR001763">
    <property type="entry name" value="Rhodanese-like_dom"/>
</dbReference>
<dbReference type="GO" id="GO:0004792">
    <property type="term" value="F:thiosulfate-cyanide sulfurtransferase activity"/>
    <property type="evidence" value="ECO:0007669"/>
    <property type="project" value="TreeGrafter"/>
</dbReference>
<reference evidence="4" key="1">
    <citation type="journal article" date="2014" name="Int. J. Syst. Evol. Microbiol.">
        <title>Complete genome sequence of Corynebacterium casei LMG S-19264T (=DSM 44701T), isolated from a smear-ripened cheese.</title>
        <authorList>
            <consortium name="US DOE Joint Genome Institute (JGI-PGF)"/>
            <person name="Walter F."/>
            <person name="Albersmeier A."/>
            <person name="Kalinowski J."/>
            <person name="Ruckert C."/>
        </authorList>
    </citation>
    <scope>NUCLEOTIDE SEQUENCE</scope>
    <source>
        <strain evidence="4">CGMCC 1.10749</strain>
    </source>
</reference>
<dbReference type="CDD" id="cd01449">
    <property type="entry name" value="TST_Repeat_2"/>
    <property type="match status" value="1"/>
</dbReference>
<feature type="domain" description="Rhodanese" evidence="3">
    <location>
        <begin position="27"/>
        <end position="143"/>
    </location>
</feature>
<keyword evidence="2" id="KW-0677">Repeat</keyword>
<evidence type="ECO:0000256" key="2">
    <source>
        <dbReference type="ARBA" id="ARBA00022737"/>
    </source>
</evidence>
<name>A0A8H9FT63_9MICO</name>
<dbReference type="Pfam" id="PF00581">
    <property type="entry name" value="Rhodanese"/>
    <property type="match status" value="2"/>
</dbReference>
<reference evidence="4" key="2">
    <citation type="submission" date="2020-09" db="EMBL/GenBank/DDBJ databases">
        <authorList>
            <person name="Sun Q."/>
            <person name="Zhou Y."/>
        </authorList>
    </citation>
    <scope>NUCLEOTIDE SEQUENCE</scope>
    <source>
        <strain evidence="4">CGMCC 1.10749</strain>
    </source>
</reference>
<dbReference type="AlphaFoldDB" id="A0A8H9FT63"/>
<proteinExistence type="predicted"/>
<dbReference type="EMBL" id="BMEA01000001">
    <property type="protein sequence ID" value="GGB69143.1"/>
    <property type="molecule type" value="Genomic_DNA"/>
</dbReference>
<keyword evidence="1 4" id="KW-0808">Transferase</keyword>
<dbReference type="SMART" id="SM00450">
    <property type="entry name" value="RHOD"/>
    <property type="match status" value="2"/>
</dbReference>
<dbReference type="Proteomes" id="UP000628079">
    <property type="component" value="Unassembled WGS sequence"/>
</dbReference>
<dbReference type="PANTHER" id="PTHR11364:SF27">
    <property type="entry name" value="SULFURTRANSFERASE"/>
    <property type="match status" value="1"/>
</dbReference>
<gene>
    <name evidence="4" type="primary">sseA</name>
    <name evidence="4" type="ORF">GCM10011314_05530</name>
</gene>
<organism evidence="4 5">
    <name type="scientific">Knoellia flava</name>
    <dbReference type="NCBI Taxonomy" id="913969"/>
    <lineage>
        <taxon>Bacteria</taxon>
        <taxon>Bacillati</taxon>
        <taxon>Actinomycetota</taxon>
        <taxon>Actinomycetes</taxon>
        <taxon>Micrococcales</taxon>
        <taxon>Intrasporangiaceae</taxon>
        <taxon>Knoellia</taxon>
    </lineage>
</organism>
<dbReference type="Gene3D" id="3.40.250.10">
    <property type="entry name" value="Rhodanese-like domain"/>
    <property type="match status" value="2"/>
</dbReference>
<dbReference type="SUPFAM" id="SSF52821">
    <property type="entry name" value="Rhodanese/Cell cycle control phosphatase"/>
    <property type="match status" value="2"/>
</dbReference>
<evidence type="ECO:0000313" key="4">
    <source>
        <dbReference type="EMBL" id="GGB69143.1"/>
    </source>
</evidence>
<dbReference type="InterPro" id="IPR036873">
    <property type="entry name" value="Rhodanese-like_dom_sf"/>
</dbReference>
<dbReference type="PANTHER" id="PTHR11364">
    <property type="entry name" value="THIOSULFATE SULFERTANSFERASE"/>
    <property type="match status" value="1"/>
</dbReference>
<feature type="domain" description="Rhodanese" evidence="3">
    <location>
        <begin position="171"/>
        <end position="282"/>
    </location>
</feature>
<dbReference type="InterPro" id="IPR045078">
    <property type="entry name" value="TST/MPST-like"/>
</dbReference>